<evidence type="ECO:0000313" key="4">
    <source>
        <dbReference type="Proteomes" id="UP000041254"/>
    </source>
</evidence>
<accession>A0A0G4E8E4</accession>
<keyword evidence="2" id="KW-0472">Membrane</keyword>
<evidence type="ECO:0000256" key="2">
    <source>
        <dbReference type="SAM" id="Phobius"/>
    </source>
</evidence>
<dbReference type="Proteomes" id="UP000041254">
    <property type="component" value="Unassembled WGS sequence"/>
</dbReference>
<gene>
    <name evidence="3" type="ORF">Vbra_6735</name>
</gene>
<proteinExistence type="predicted"/>
<feature type="transmembrane region" description="Helical" evidence="2">
    <location>
        <begin position="291"/>
        <end position="313"/>
    </location>
</feature>
<sequence>MSRLDYSKWDRLARDLSDSEDENEATSREMMRRITATSSAAASSSPSSNAEVEPPPPPAPPAQEGCFVCGLLPPDLKVCEACGLPRYCSQCGPGCTGTHTKIEHMKECGWLKELLCSDHYRGNKAALRYTAGLMGSEGFFKVQRCRESAILREIDTHGKNHVMLILKTEQLVRTETEDRATVDMSEEDAPTVAMWTRDGRKTSLFCGITLANPAKDSVTQPRTPPDTESGAIVWERSLCYPNFRLAPITIGRYTNGINEDITADPATVAVMQDKAQAILTRAIKDLLHHNLPMGIIPLPFILTTGTILAGMFWRKLKCTVTIQGRDRHWFLIPSPVDVCVAAIQHASIPLLGEEEGPRLVHDRMRGVSATAEFSSVTGEYLQRAEWEESIRYELEANEALAAFLQGCFQDHAAKEGVSVAAVEEAFISDALTYTDAFRKHLFNYLRNFRDPVLHKPLHEFEGMSAADFSSIEAELSAMEAVPSPASVTRLMAMRGGGHCEAVEGKL</sequence>
<evidence type="ECO:0000256" key="1">
    <source>
        <dbReference type="SAM" id="MobiDB-lite"/>
    </source>
</evidence>
<feature type="compositionally biased region" description="Low complexity" evidence="1">
    <location>
        <begin position="36"/>
        <end position="52"/>
    </location>
</feature>
<feature type="compositionally biased region" description="Basic and acidic residues" evidence="1">
    <location>
        <begin position="1"/>
        <end position="17"/>
    </location>
</feature>
<keyword evidence="4" id="KW-1185">Reference proteome</keyword>
<dbReference type="InParanoid" id="A0A0G4E8E4"/>
<evidence type="ECO:0000313" key="3">
    <source>
        <dbReference type="EMBL" id="CEL91997.1"/>
    </source>
</evidence>
<reference evidence="3 4" key="1">
    <citation type="submission" date="2014-11" db="EMBL/GenBank/DDBJ databases">
        <authorList>
            <person name="Zhu J."/>
            <person name="Qi W."/>
            <person name="Song R."/>
        </authorList>
    </citation>
    <scope>NUCLEOTIDE SEQUENCE [LARGE SCALE GENOMIC DNA]</scope>
</reference>
<keyword evidence="2" id="KW-1133">Transmembrane helix</keyword>
<dbReference type="EMBL" id="CDMY01000040">
    <property type="protein sequence ID" value="CEL91997.1"/>
    <property type="molecule type" value="Genomic_DNA"/>
</dbReference>
<dbReference type="VEuPathDB" id="CryptoDB:Vbra_6735"/>
<name>A0A0G4E8E4_VITBC</name>
<feature type="region of interest" description="Disordered" evidence="1">
    <location>
        <begin position="1"/>
        <end position="59"/>
    </location>
</feature>
<organism evidence="3 4">
    <name type="scientific">Vitrella brassicaformis (strain CCMP3155)</name>
    <dbReference type="NCBI Taxonomy" id="1169540"/>
    <lineage>
        <taxon>Eukaryota</taxon>
        <taxon>Sar</taxon>
        <taxon>Alveolata</taxon>
        <taxon>Colpodellida</taxon>
        <taxon>Vitrellaceae</taxon>
        <taxon>Vitrella</taxon>
    </lineage>
</organism>
<keyword evidence="2" id="KW-0812">Transmembrane</keyword>
<dbReference type="AlphaFoldDB" id="A0A0G4E8E4"/>
<protein>
    <submittedName>
        <fullName evidence="3">Uncharacterized protein</fullName>
    </submittedName>
</protein>
<dbReference type="PhylomeDB" id="A0A0G4E8E4"/>